<dbReference type="JaponicusDB" id="SJAG_05181">
    <property type="gene designation" value="gst3"/>
</dbReference>
<dbReference type="Gene3D" id="3.40.30.10">
    <property type="entry name" value="Glutaredoxin"/>
    <property type="match status" value="1"/>
</dbReference>
<evidence type="ECO:0000256" key="2">
    <source>
        <dbReference type="ARBA" id="ARBA00012452"/>
    </source>
</evidence>
<evidence type="ECO:0000256" key="4">
    <source>
        <dbReference type="ARBA" id="ARBA00047960"/>
    </source>
</evidence>
<dbReference type="GO" id="GO:0004602">
    <property type="term" value="F:glutathione peroxidase activity"/>
    <property type="evidence" value="ECO:0007669"/>
    <property type="project" value="UniProtKB-ARBA"/>
</dbReference>
<accession>B6JXL7</accession>
<dbReference type="VEuPathDB" id="FungiDB:SJAG_05181"/>
<evidence type="ECO:0000256" key="1">
    <source>
        <dbReference type="ARBA" id="ARBA00007409"/>
    </source>
</evidence>
<dbReference type="RefSeq" id="XP_002171454.1">
    <property type="nucleotide sequence ID" value="XM_002171418.2"/>
</dbReference>
<feature type="domain" description="GST N-terminal" evidence="6">
    <location>
        <begin position="1"/>
        <end position="79"/>
    </location>
</feature>
<feature type="domain" description="GST C-terminal" evidence="7">
    <location>
        <begin position="85"/>
        <end position="221"/>
    </location>
</feature>
<dbReference type="EMBL" id="KE651166">
    <property type="protein sequence ID" value="EEB05161.1"/>
    <property type="molecule type" value="Genomic_DNA"/>
</dbReference>
<evidence type="ECO:0000313" key="10">
    <source>
        <dbReference type="Proteomes" id="UP000001744"/>
    </source>
</evidence>
<dbReference type="FunFam" id="3.40.30.10:FF:000156">
    <property type="entry name" value="Glutathione S-transferase 1"/>
    <property type="match status" value="1"/>
</dbReference>
<dbReference type="InterPro" id="IPR036249">
    <property type="entry name" value="Thioredoxin-like_sf"/>
</dbReference>
<dbReference type="SUPFAM" id="SSF47616">
    <property type="entry name" value="GST C-terminal domain-like"/>
    <property type="match status" value="1"/>
</dbReference>
<name>B6JXL7_SCHJY</name>
<dbReference type="InterPro" id="IPR004045">
    <property type="entry name" value="Glutathione_S-Trfase_N"/>
</dbReference>
<dbReference type="AlphaFoldDB" id="B6JXL7"/>
<organism evidence="8 10">
    <name type="scientific">Schizosaccharomyces japonicus (strain yFS275 / FY16936)</name>
    <name type="common">Fission yeast</name>
    <dbReference type="NCBI Taxonomy" id="402676"/>
    <lineage>
        <taxon>Eukaryota</taxon>
        <taxon>Fungi</taxon>
        <taxon>Dikarya</taxon>
        <taxon>Ascomycota</taxon>
        <taxon>Taphrinomycotina</taxon>
        <taxon>Schizosaccharomycetes</taxon>
        <taxon>Schizosaccharomycetales</taxon>
        <taxon>Schizosaccharomycetaceae</taxon>
        <taxon>Schizosaccharomyces</taxon>
    </lineage>
</organism>
<dbReference type="SFLD" id="SFLDG00358">
    <property type="entry name" value="Main_(cytGST)"/>
    <property type="match status" value="1"/>
</dbReference>
<dbReference type="Pfam" id="PF00043">
    <property type="entry name" value="GST_C"/>
    <property type="match status" value="1"/>
</dbReference>
<reference evidence="8 10" key="1">
    <citation type="journal article" date="2011" name="Science">
        <title>Comparative functional genomics of the fission yeasts.</title>
        <authorList>
            <person name="Rhind N."/>
            <person name="Chen Z."/>
            <person name="Yassour M."/>
            <person name="Thompson D.A."/>
            <person name="Haas B.J."/>
            <person name="Habib N."/>
            <person name="Wapinski I."/>
            <person name="Roy S."/>
            <person name="Lin M.F."/>
            <person name="Heiman D.I."/>
            <person name="Young S.K."/>
            <person name="Furuya K."/>
            <person name="Guo Y."/>
            <person name="Pidoux A."/>
            <person name="Chen H.M."/>
            <person name="Robbertse B."/>
            <person name="Goldberg J.M."/>
            <person name="Aoki K."/>
            <person name="Bayne E.H."/>
            <person name="Berlin A.M."/>
            <person name="Desjardins C.A."/>
            <person name="Dobbs E."/>
            <person name="Dukaj L."/>
            <person name="Fan L."/>
            <person name="FitzGerald M.G."/>
            <person name="French C."/>
            <person name="Gujja S."/>
            <person name="Hansen K."/>
            <person name="Keifenheim D."/>
            <person name="Levin J.Z."/>
            <person name="Mosher R.A."/>
            <person name="Mueller C.A."/>
            <person name="Pfiffner J."/>
            <person name="Priest M."/>
            <person name="Russ C."/>
            <person name="Smialowska A."/>
            <person name="Swoboda P."/>
            <person name="Sykes S.M."/>
            <person name="Vaughn M."/>
            <person name="Vengrova S."/>
            <person name="Yoder R."/>
            <person name="Zeng Q."/>
            <person name="Allshire R."/>
            <person name="Baulcombe D."/>
            <person name="Birren B.W."/>
            <person name="Brown W."/>
            <person name="Ekwall K."/>
            <person name="Kellis M."/>
            <person name="Leatherwood J."/>
            <person name="Levin H."/>
            <person name="Margalit H."/>
            <person name="Martienssen R."/>
            <person name="Nieduszynski C.A."/>
            <person name="Spatafora J.W."/>
            <person name="Friedman N."/>
            <person name="Dalgaard J.Z."/>
            <person name="Baumann P."/>
            <person name="Niki H."/>
            <person name="Regev A."/>
            <person name="Nusbaum C."/>
        </authorList>
    </citation>
    <scope>NUCLEOTIDE SEQUENCE [LARGE SCALE GENOMIC DNA]</scope>
    <source>
        <strain evidence="10">yFS275 / FY16936</strain>
    </source>
</reference>
<dbReference type="Pfam" id="PF02798">
    <property type="entry name" value="GST_N"/>
    <property type="match status" value="1"/>
</dbReference>
<dbReference type="GO" id="GO:0005737">
    <property type="term" value="C:cytoplasm"/>
    <property type="evidence" value="ECO:0000318"/>
    <property type="project" value="GO_Central"/>
</dbReference>
<dbReference type="Proteomes" id="UP000001744">
    <property type="component" value="Unassembled WGS sequence"/>
</dbReference>
<dbReference type="SFLD" id="SFLDG01150">
    <property type="entry name" value="Main.1:_Beta-like"/>
    <property type="match status" value="1"/>
</dbReference>
<dbReference type="PANTHER" id="PTHR44051">
    <property type="entry name" value="GLUTATHIONE S-TRANSFERASE-RELATED"/>
    <property type="match status" value="1"/>
</dbReference>
<dbReference type="SUPFAM" id="SSF52833">
    <property type="entry name" value="Thioredoxin-like"/>
    <property type="match status" value="1"/>
</dbReference>
<dbReference type="PROSITE" id="PS50404">
    <property type="entry name" value="GST_NTER"/>
    <property type="match status" value="1"/>
</dbReference>
<comment type="similarity">
    <text evidence="1 5">Belongs to the GST superfamily.</text>
</comment>
<dbReference type="PROSITE" id="PS50405">
    <property type="entry name" value="GST_CTER"/>
    <property type="match status" value="1"/>
</dbReference>
<evidence type="ECO:0000256" key="3">
    <source>
        <dbReference type="ARBA" id="ARBA00022679"/>
    </source>
</evidence>
<sequence>MITLHHLLASRSFRIVWLLEEIAVPFELKQYARVDGRAPQEFKKLSPLGKSPVLTDGDLTLFESGAIVEYLVRKYARQMKPSEGEEKALLQYDYWMHDSEGSMMPFLWAVFFLDTGAQKTPFFMRFIIDLFVKGIRSQYLDPEIQSMFKYTDDHLAKNTYFAGDNLSGADIMMSFPLTVAYKRKGSEFEGKYLHIERWLRLIEGRPAYQAALAKVEDKDQFELNLPSH</sequence>
<dbReference type="GeneID" id="7049722"/>
<dbReference type="InterPro" id="IPR010987">
    <property type="entry name" value="Glutathione-S-Trfase_C-like"/>
</dbReference>
<dbReference type="InterPro" id="IPR036282">
    <property type="entry name" value="Glutathione-S-Trfase_C_sf"/>
</dbReference>
<dbReference type="CDD" id="cd03189">
    <property type="entry name" value="GST_C_GTT1_like"/>
    <property type="match status" value="1"/>
</dbReference>
<proteinExistence type="inferred from homology"/>
<evidence type="ECO:0000256" key="5">
    <source>
        <dbReference type="RuleBase" id="RU003494"/>
    </source>
</evidence>
<evidence type="ECO:0000313" key="8">
    <source>
        <dbReference type="EMBL" id="EEB05161.1"/>
    </source>
</evidence>
<dbReference type="PANTHER" id="PTHR44051:SF9">
    <property type="entry name" value="GLUTATHIONE S-TRANSFERASE 1"/>
    <property type="match status" value="1"/>
</dbReference>
<dbReference type="CDD" id="cd03046">
    <property type="entry name" value="GST_N_GTT1_like"/>
    <property type="match status" value="1"/>
</dbReference>
<dbReference type="EC" id="2.5.1.18" evidence="2"/>
<keyword evidence="10" id="KW-1185">Reference proteome</keyword>
<dbReference type="SFLD" id="SFLDS00019">
    <property type="entry name" value="Glutathione_Transferase_(cytos"/>
    <property type="match status" value="1"/>
</dbReference>
<dbReference type="GO" id="GO:0004364">
    <property type="term" value="F:glutathione transferase activity"/>
    <property type="evidence" value="ECO:0000318"/>
    <property type="project" value="GO_Central"/>
</dbReference>
<evidence type="ECO:0000313" key="9">
    <source>
        <dbReference type="JaponicusDB" id="SJAG_05181"/>
    </source>
</evidence>
<dbReference type="OMA" id="TEAWMRH"/>
<dbReference type="InterPro" id="IPR040079">
    <property type="entry name" value="Glutathione_S-Trfase"/>
</dbReference>
<dbReference type="HOGENOM" id="CLU_011226_15_5_1"/>
<gene>
    <name evidence="9" type="primary">gst3</name>
    <name evidence="8" type="ORF">SJAG_05181</name>
</gene>
<keyword evidence="3" id="KW-0808">Transferase</keyword>
<protein>
    <recommendedName>
        <fullName evidence="2">glutathione transferase</fullName>
        <ecNumber evidence="2">2.5.1.18</ecNumber>
    </recommendedName>
</protein>
<dbReference type="eggNOG" id="KOG0867">
    <property type="taxonomic scope" value="Eukaryota"/>
</dbReference>
<comment type="catalytic activity">
    <reaction evidence="4">
        <text>RX + glutathione = an S-substituted glutathione + a halide anion + H(+)</text>
        <dbReference type="Rhea" id="RHEA:16437"/>
        <dbReference type="ChEBI" id="CHEBI:15378"/>
        <dbReference type="ChEBI" id="CHEBI:16042"/>
        <dbReference type="ChEBI" id="CHEBI:17792"/>
        <dbReference type="ChEBI" id="CHEBI:57925"/>
        <dbReference type="ChEBI" id="CHEBI:90779"/>
        <dbReference type="EC" id="2.5.1.18"/>
    </reaction>
</comment>
<dbReference type="Gene3D" id="1.20.1050.10">
    <property type="match status" value="1"/>
</dbReference>
<dbReference type="InterPro" id="IPR004046">
    <property type="entry name" value="GST_C"/>
</dbReference>
<evidence type="ECO:0000259" key="6">
    <source>
        <dbReference type="PROSITE" id="PS50404"/>
    </source>
</evidence>
<dbReference type="OrthoDB" id="2098326at2759"/>
<dbReference type="STRING" id="402676.B6JXL7"/>
<evidence type="ECO:0000259" key="7">
    <source>
        <dbReference type="PROSITE" id="PS50405"/>
    </source>
</evidence>